<proteinExistence type="predicted"/>
<name>A0A1A8ZBL7_9ACTN</name>
<evidence type="ECO:0000313" key="4">
    <source>
        <dbReference type="Proteomes" id="UP000199385"/>
    </source>
</evidence>
<dbReference type="AlphaFoldDB" id="A0A1A8ZBL7"/>
<keyword evidence="2" id="KW-0472">Membrane</keyword>
<feature type="compositionally biased region" description="Low complexity" evidence="1">
    <location>
        <begin position="309"/>
        <end position="319"/>
    </location>
</feature>
<sequence length="329" mass="35302">MSLTGIPLLALAAATTIALACATAYTWRRARRARLPLRVTAILLTETLTLLTLGLAVNRQEQFYTSWTDLLDSGAHASTGHDERPGRLDRWLAHHDTDPDTPSTFAWKPTGWQNWQLTEAPTVVVPAGYLRHPDWRYPAVVVAADDDRWSAAEERDAARATTAAGPAILVFTHPADTVEPGVLAGALPLSLTRDLRVTGHSWALVTTTRRQNLAHAVVHAAPDRYPALALVDDTRTPPAPGPDLPTGEAVAATGPTTGRHPTRLDPGGPGRALPAALRWACQQTPPPLAAPAPLIPPAPRPHHPHRPHPTTTITTTTTAGSHVTRQPSR</sequence>
<evidence type="ECO:0000256" key="2">
    <source>
        <dbReference type="SAM" id="Phobius"/>
    </source>
</evidence>
<dbReference type="RefSeq" id="WP_091660029.1">
    <property type="nucleotide sequence ID" value="NZ_LT594323.1"/>
</dbReference>
<evidence type="ECO:0008006" key="5">
    <source>
        <dbReference type="Google" id="ProtNLM"/>
    </source>
</evidence>
<feature type="compositionally biased region" description="Polar residues" evidence="1">
    <location>
        <begin position="320"/>
        <end position="329"/>
    </location>
</feature>
<keyword evidence="2" id="KW-0812">Transmembrane</keyword>
<feature type="transmembrane region" description="Helical" evidence="2">
    <location>
        <begin position="39"/>
        <end position="57"/>
    </location>
</feature>
<dbReference type="OrthoDB" id="3298555at2"/>
<accession>A0A1A8ZBL7</accession>
<gene>
    <name evidence="3" type="ORF">GA0070611_1596</name>
</gene>
<keyword evidence="2" id="KW-1133">Transmembrane helix</keyword>
<reference evidence="4" key="1">
    <citation type="submission" date="2016-06" db="EMBL/GenBank/DDBJ databases">
        <authorList>
            <person name="Varghese N."/>
            <person name="Submissions Spin"/>
        </authorList>
    </citation>
    <scope>NUCLEOTIDE SEQUENCE [LARGE SCALE GENOMIC DNA]</scope>
    <source>
        <strain evidence="4">DSM 44815</strain>
    </source>
</reference>
<dbReference type="Proteomes" id="UP000199385">
    <property type="component" value="Chromosome I"/>
</dbReference>
<dbReference type="EMBL" id="LT594323">
    <property type="protein sequence ID" value="SBT41370.1"/>
    <property type="molecule type" value="Genomic_DNA"/>
</dbReference>
<evidence type="ECO:0000256" key="1">
    <source>
        <dbReference type="SAM" id="MobiDB-lite"/>
    </source>
</evidence>
<dbReference type="PATRIC" id="fig|261654.4.peg.1624"/>
<feature type="region of interest" description="Disordered" evidence="1">
    <location>
        <begin position="284"/>
        <end position="329"/>
    </location>
</feature>
<feature type="compositionally biased region" description="Pro residues" evidence="1">
    <location>
        <begin position="284"/>
        <end position="299"/>
    </location>
</feature>
<dbReference type="STRING" id="261654.GA0070611_1596"/>
<organism evidence="3 4">
    <name type="scientific">Micromonospora auratinigra</name>
    <dbReference type="NCBI Taxonomy" id="261654"/>
    <lineage>
        <taxon>Bacteria</taxon>
        <taxon>Bacillati</taxon>
        <taxon>Actinomycetota</taxon>
        <taxon>Actinomycetes</taxon>
        <taxon>Micromonosporales</taxon>
        <taxon>Micromonosporaceae</taxon>
        <taxon>Micromonospora</taxon>
    </lineage>
</organism>
<feature type="transmembrane region" description="Helical" evidence="2">
    <location>
        <begin position="6"/>
        <end position="27"/>
    </location>
</feature>
<evidence type="ECO:0000313" key="3">
    <source>
        <dbReference type="EMBL" id="SBT41370.1"/>
    </source>
</evidence>
<feature type="region of interest" description="Disordered" evidence="1">
    <location>
        <begin position="235"/>
        <end position="267"/>
    </location>
</feature>
<keyword evidence="4" id="KW-1185">Reference proteome</keyword>
<protein>
    <recommendedName>
        <fullName evidence="5">Esterase</fullName>
    </recommendedName>
</protein>